<dbReference type="Gene3D" id="3.30.750.24">
    <property type="entry name" value="STAS domain"/>
    <property type="match status" value="1"/>
</dbReference>
<evidence type="ECO:0000256" key="2">
    <source>
        <dbReference type="RuleBase" id="RU003749"/>
    </source>
</evidence>
<evidence type="ECO:0000259" key="3">
    <source>
        <dbReference type="PROSITE" id="PS50801"/>
    </source>
</evidence>
<protein>
    <recommendedName>
        <fullName evidence="2">Anti-sigma factor antagonist</fullName>
    </recommendedName>
</protein>
<organism evidence="4 5">
    <name type="scientific">Nocardioides antri</name>
    <dbReference type="NCBI Taxonomy" id="2607659"/>
    <lineage>
        <taxon>Bacteria</taxon>
        <taxon>Bacillati</taxon>
        <taxon>Actinomycetota</taxon>
        <taxon>Actinomycetes</taxon>
        <taxon>Propionibacteriales</taxon>
        <taxon>Nocardioidaceae</taxon>
        <taxon>Nocardioides</taxon>
    </lineage>
</organism>
<dbReference type="GO" id="GO:0043856">
    <property type="term" value="F:anti-sigma factor antagonist activity"/>
    <property type="evidence" value="ECO:0007669"/>
    <property type="project" value="InterPro"/>
</dbReference>
<proteinExistence type="inferred from homology"/>
<feature type="domain" description="STAS" evidence="3">
    <location>
        <begin position="1"/>
        <end position="110"/>
    </location>
</feature>
<dbReference type="CDD" id="cd07043">
    <property type="entry name" value="STAS_anti-anti-sigma_factors"/>
    <property type="match status" value="1"/>
</dbReference>
<gene>
    <name evidence="4" type="ORF">F0U47_13405</name>
</gene>
<dbReference type="InterPro" id="IPR003658">
    <property type="entry name" value="Anti-sigma_ant"/>
</dbReference>
<sequence>MQIEQSEREGVVVLTTSGRFNMVSAPRMKARIDETVAAGNPRIVVDLSGIEFMDSSGLGALIGGLKTARQASGDLRIAAPGEQVVTVLRLTNLDRILRPYASVEEAVNGW</sequence>
<dbReference type="InterPro" id="IPR036513">
    <property type="entry name" value="STAS_dom_sf"/>
</dbReference>
<dbReference type="InterPro" id="IPR002645">
    <property type="entry name" value="STAS_dom"/>
</dbReference>
<dbReference type="RefSeq" id="WP_149750982.1">
    <property type="nucleotide sequence ID" value="NZ_VUJW01000008.1"/>
</dbReference>
<name>A0A5B1M3Q3_9ACTN</name>
<dbReference type="EMBL" id="VUJW01000008">
    <property type="protein sequence ID" value="KAA1426400.1"/>
    <property type="molecule type" value="Genomic_DNA"/>
</dbReference>
<dbReference type="AlphaFoldDB" id="A0A5B1M3Q3"/>
<dbReference type="PANTHER" id="PTHR33495">
    <property type="entry name" value="ANTI-SIGMA FACTOR ANTAGONIST TM_1081-RELATED-RELATED"/>
    <property type="match status" value="1"/>
</dbReference>
<comment type="similarity">
    <text evidence="1 2">Belongs to the anti-sigma-factor antagonist family.</text>
</comment>
<reference evidence="4 5" key="1">
    <citation type="submission" date="2019-09" db="EMBL/GenBank/DDBJ databases">
        <title>Nocardioides panacisoli sp. nov., isolated from the soil of a ginseng field.</title>
        <authorList>
            <person name="Cho C."/>
        </authorList>
    </citation>
    <scope>NUCLEOTIDE SEQUENCE [LARGE SCALE GENOMIC DNA]</scope>
    <source>
        <strain evidence="4 5">BN140041</strain>
    </source>
</reference>
<evidence type="ECO:0000313" key="4">
    <source>
        <dbReference type="EMBL" id="KAA1426400.1"/>
    </source>
</evidence>
<evidence type="ECO:0000256" key="1">
    <source>
        <dbReference type="ARBA" id="ARBA00009013"/>
    </source>
</evidence>
<dbReference type="NCBIfam" id="TIGR00377">
    <property type="entry name" value="ant_ant_sig"/>
    <property type="match status" value="1"/>
</dbReference>
<dbReference type="SUPFAM" id="SSF52091">
    <property type="entry name" value="SpoIIaa-like"/>
    <property type="match status" value="1"/>
</dbReference>
<dbReference type="Pfam" id="PF01740">
    <property type="entry name" value="STAS"/>
    <property type="match status" value="1"/>
</dbReference>
<evidence type="ECO:0000313" key="5">
    <source>
        <dbReference type="Proteomes" id="UP000324351"/>
    </source>
</evidence>
<comment type="caution">
    <text evidence="4">The sequence shown here is derived from an EMBL/GenBank/DDBJ whole genome shotgun (WGS) entry which is preliminary data.</text>
</comment>
<dbReference type="Proteomes" id="UP000324351">
    <property type="component" value="Unassembled WGS sequence"/>
</dbReference>
<dbReference type="PROSITE" id="PS50801">
    <property type="entry name" value="STAS"/>
    <property type="match status" value="1"/>
</dbReference>
<accession>A0A5B1M3Q3</accession>
<dbReference type="PANTHER" id="PTHR33495:SF2">
    <property type="entry name" value="ANTI-SIGMA FACTOR ANTAGONIST TM_1081-RELATED"/>
    <property type="match status" value="1"/>
</dbReference>
<keyword evidence="5" id="KW-1185">Reference proteome</keyword>
<reference evidence="4 5" key="2">
    <citation type="submission" date="2019-09" db="EMBL/GenBank/DDBJ databases">
        <authorList>
            <person name="Jin C."/>
        </authorList>
    </citation>
    <scope>NUCLEOTIDE SEQUENCE [LARGE SCALE GENOMIC DNA]</scope>
    <source>
        <strain evidence="4 5">BN140041</strain>
    </source>
</reference>